<reference evidence="6 7" key="1">
    <citation type="submission" date="2019-07" db="EMBL/GenBank/DDBJ databases">
        <title>Helicobacter labacensis sp. nov., Helicobacter mehlei sp. nov. and Helicobacter vulpis sp. nov., isolated from gastric mucosa of red fox (Vulpis vulpis).</title>
        <authorList>
            <person name="Kusar D."/>
            <person name="Gruntar I."/>
            <person name="Pate M."/>
            <person name="Zajc U."/>
            <person name="Ocepek M."/>
        </authorList>
    </citation>
    <scope>NUCLEOTIDE SEQUENCE [LARGE SCALE GENOMIC DNA]</scope>
    <source>
        <strain evidence="6 7">L8b</strain>
    </source>
</reference>
<dbReference type="PANTHER" id="PTHR42997">
    <property type="entry name" value="HIT FAMILY HYDROLASE"/>
    <property type="match status" value="1"/>
</dbReference>
<dbReference type="OrthoDB" id="9784774at2"/>
<feature type="short sequence motif" description="Histidine triad motif" evidence="4">
    <location>
        <begin position="118"/>
        <end position="122"/>
    </location>
</feature>
<dbReference type="InterPro" id="IPR039383">
    <property type="entry name" value="FHIT"/>
</dbReference>
<evidence type="ECO:0000313" key="7">
    <source>
        <dbReference type="Proteomes" id="UP000319322"/>
    </source>
</evidence>
<feature type="binding site" evidence="3">
    <location>
        <position position="32"/>
    </location>
    <ligand>
        <name>substrate</name>
    </ligand>
</feature>
<name>A0A553UZY1_9HELI</name>
<dbReference type="InterPro" id="IPR036265">
    <property type="entry name" value="HIT-like_sf"/>
</dbReference>
<gene>
    <name evidence="6" type="ORF">FNE76_03280</name>
</gene>
<feature type="binding site" evidence="3">
    <location>
        <position position="51"/>
    </location>
    <ligand>
        <name>substrate</name>
    </ligand>
</feature>
<keyword evidence="7" id="KW-1185">Reference proteome</keyword>
<reference evidence="6 7" key="3">
    <citation type="submission" date="2019-07" db="EMBL/GenBank/DDBJ databases">
        <authorList>
            <person name="Papic B."/>
        </authorList>
    </citation>
    <scope>NUCLEOTIDE SEQUENCE [LARGE SCALE GENOMIC DNA]</scope>
    <source>
        <strain evidence="6 7">L8b</strain>
    </source>
</reference>
<dbReference type="CDD" id="cd01275">
    <property type="entry name" value="FHIT"/>
    <property type="match status" value="1"/>
</dbReference>
<protein>
    <submittedName>
        <fullName evidence="6">HIT domain-containing protein</fullName>
    </submittedName>
</protein>
<proteinExistence type="predicted"/>
<dbReference type="Proteomes" id="UP000319322">
    <property type="component" value="Unassembled WGS sequence"/>
</dbReference>
<dbReference type="PANTHER" id="PTHR42997:SF1">
    <property type="entry name" value="AP-4-A PHOSPHORYLASE"/>
    <property type="match status" value="1"/>
</dbReference>
<evidence type="ECO:0000259" key="5">
    <source>
        <dbReference type="PROSITE" id="PS51084"/>
    </source>
</evidence>
<evidence type="ECO:0000313" key="6">
    <source>
        <dbReference type="EMBL" id="TSA85777.1"/>
    </source>
</evidence>
<dbReference type="Pfam" id="PF01230">
    <property type="entry name" value="HIT"/>
    <property type="match status" value="1"/>
</dbReference>
<dbReference type="PROSITE" id="PS51084">
    <property type="entry name" value="HIT_2"/>
    <property type="match status" value="1"/>
</dbReference>
<dbReference type="AlphaFoldDB" id="A0A553UZY1"/>
<feature type="active site" description="Tele-AMP-histidine intermediate" evidence="2">
    <location>
        <position position="120"/>
    </location>
</feature>
<keyword evidence="1" id="KW-0547">Nucleotide-binding</keyword>
<dbReference type="GO" id="GO:0003824">
    <property type="term" value="F:catalytic activity"/>
    <property type="evidence" value="ECO:0007669"/>
    <property type="project" value="InterPro"/>
</dbReference>
<accession>A0A553UZY1</accession>
<feature type="binding site" evidence="3">
    <location>
        <position position="122"/>
    </location>
    <ligand>
        <name>substrate</name>
    </ligand>
</feature>
<dbReference type="InterPro" id="IPR011146">
    <property type="entry name" value="HIT-like"/>
</dbReference>
<evidence type="ECO:0000256" key="1">
    <source>
        <dbReference type="ARBA" id="ARBA00022741"/>
    </source>
</evidence>
<dbReference type="InterPro" id="IPR052908">
    <property type="entry name" value="AP-4-A_phosphorylase"/>
</dbReference>
<organism evidence="6 7">
    <name type="scientific">Helicobacter mehlei</name>
    <dbReference type="NCBI Taxonomy" id="2316080"/>
    <lineage>
        <taxon>Bacteria</taxon>
        <taxon>Pseudomonadati</taxon>
        <taxon>Campylobacterota</taxon>
        <taxon>Epsilonproteobacteria</taxon>
        <taxon>Campylobacterales</taxon>
        <taxon>Helicobacteraceae</taxon>
        <taxon>Helicobacter</taxon>
    </lineage>
</organism>
<evidence type="ECO:0000256" key="4">
    <source>
        <dbReference type="PROSITE-ProRule" id="PRU00464"/>
    </source>
</evidence>
<dbReference type="EMBL" id="VKGC01000005">
    <property type="protein sequence ID" value="TSA85777.1"/>
    <property type="molecule type" value="Genomic_DNA"/>
</dbReference>
<dbReference type="SUPFAM" id="SSF54197">
    <property type="entry name" value="HIT-like"/>
    <property type="match status" value="1"/>
</dbReference>
<feature type="domain" description="HIT" evidence="5">
    <location>
        <begin position="23"/>
        <end position="133"/>
    </location>
</feature>
<dbReference type="RefSeq" id="WP_120947997.1">
    <property type="nucleotide sequence ID" value="NZ_QXQP01000020.1"/>
</dbReference>
<dbReference type="GO" id="GO:0000166">
    <property type="term" value="F:nucleotide binding"/>
    <property type="evidence" value="ECO:0007669"/>
    <property type="project" value="UniProtKB-KW"/>
</dbReference>
<dbReference type="Gene3D" id="3.30.428.10">
    <property type="entry name" value="HIT-like"/>
    <property type="match status" value="1"/>
</dbReference>
<evidence type="ECO:0000256" key="2">
    <source>
        <dbReference type="PIRSR" id="PIRSR639383-1"/>
    </source>
</evidence>
<reference evidence="7" key="2">
    <citation type="submission" date="2019-07" db="EMBL/GenBank/DDBJ databases">
        <title>Helicobacter labacensis sp. nov., Helicobacter mehlei sp. nov. and Helicobacter vulpis sp. nov., isolated from gastric mucosa of red fox (Vulpis vulpis).</title>
        <authorList>
            <person name="Papic B."/>
        </authorList>
    </citation>
    <scope>NUCLEOTIDE SEQUENCE [LARGE SCALE GENOMIC DNA]</scope>
    <source>
        <strain evidence="7">L8b</strain>
    </source>
</reference>
<sequence>MQRLYAPWRSPYLQELSHDHDCVFCAIQQNPHLDSKHHVLHRDFHCFVVMNAYPYNPGHFMVIPNAHVDSPEQLSLEVWQHLQMRIYQGVQLLYAFGAQGINLGFNLKDVGGAGISAHLHGHLVPRFAKDVNFISVIGETRVYGVDFEAIYADLKSKSADYFKE</sequence>
<evidence type="ECO:0000256" key="3">
    <source>
        <dbReference type="PIRSR" id="PIRSR639383-2"/>
    </source>
</evidence>
<comment type="caution">
    <text evidence="6">The sequence shown here is derived from an EMBL/GenBank/DDBJ whole genome shotgun (WGS) entry which is preliminary data.</text>
</comment>